<evidence type="ECO:0000256" key="1">
    <source>
        <dbReference type="ARBA" id="ARBA00017378"/>
    </source>
</evidence>
<evidence type="ECO:0000256" key="3">
    <source>
        <dbReference type="ARBA" id="ARBA00022538"/>
    </source>
</evidence>
<dbReference type="GO" id="GO:0005886">
    <property type="term" value="C:plasma membrane"/>
    <property type="evidence" value="ECO:0007669"/>
    <property type="project" value="InterPro"/>
</dbReference>
<dbReference type="Gene3D" id="3.30.70.1450">
    <property type="entry name" value="Regulator of K+ conductance, C-terminal domain"/>
    <property type="match status" value="2"/>
</dbReference>
<dbReference type="SUPFAM" id="SSF51735">
    <property type="entry name" value="NAD(P)-binding Rossmann-fold domains"/>
    <property type="match status" value="2"/>
</dbReference>
<dbReference type="Pfam" id="PF02080">
    <property type="entry name" value="TrkA_C"/>
    <property type="match status" value="1"/>
</dbReference>
<dbReference type="PROSITE" id="PS51201">
    <property type="entry name" value="RCK_N"/>
    <property type="match status" value="1"/>
</dbReference>
<dbReference type="InterPro" id="IPR006037">
    <property type="entry name" value="RCK_C"/>
</dbReference>
<protein>
    <recommendedName>
        <fullName evidence="1">Trk system potassium uptake protein TrkA</fullName>
    </recommendedName>
</protein>
<evidence type="ECO:0000256" key="5">
    <source>
        <dbReference type="ARBA" id="ARBA00023027"/>
    </source>
</evidence>
<keyword evidence="5" id="KW-0520">NAD</keyword>
<evidence type="ECO:0000313" key="9">
    <source>
        <dbReference type="EMBL" id="CAA9463958.1"/>
    </source>
</evidence>
<proteinExistence type="predicted"/>
<dbReference type="PRINTS" id="PR00335">
    <property type="entry name" value="KUPTAKETRKA"/>
</dbReference>
<gene>
    <name evidence="9" type="ORF">AVDCRST_MAG38-499</name>
</gene>
<evidence type="ECO:0000256" key="2">
    <source>
        <dbReference type="ARBA" id="ARBA00022448"/>
    </source>
</evidence>
<organism evidence="9">
    <name type="scientific">uncultured Solirubrobacteraceae bacterium</name>
    <dbReference type="NCBI Taxonomy" id="1162706"/>
    <lineage>
        <taxon>Bacteria</taxon>
        <taxon>Bacillati</taxon>
        <taxon>Actinomycetota</taxon>
        <taxon>Thermoleophilia</taxon>
        <taxon>Solirubrobacterales</taxon>
        <taxon>Solirubrobacteraceae</taxon>
        <taxon>environmental samples</taxon>
    </lineage>
</organism>
<evidence type="ECO:0000259" key="7">
    <source>
        <dbReference type="PROSITE" id="PS51201"/>
    </source>
</evidence>
<dbReference type="PANTHER" id="PTHR43833:SF5">
    <property type="entry name" value="TRK SYSTEM POTASSIUM UPTAKE PROTEIN TRKA"/>
    <property type="match status" value="1"/>
</dbReference>
<feature type="domain" description="RCK C-terminal" evidence="8">
    <location>
        <begin position="364"/>
        <end position="445"/>
    </location>
</feature>
<evidence type="ECO:0000256" key="4">
    <source>
        <dbReference type="ARBA" id="ARBA00022958"/>
    </source>
</evidence>
<feature type="domain" description="RCK N-terminal" evidence="7">
    <location>
        <begin position="1"/>
        <end position="121"/>
    </location>
</feature>
<dbReference type="SUPFAM" id="SSF116726">
    <property type="entry name" value="TrkA C-terminal domain-like"/>
    <property type="match status" value="2"/>
</dbReference>
<dbReference type="EMBL" id="CADCVJ010000029">
    <property type="protein sequence ID" value="CAA9463958.1"/>
    <property type="molecule type" value="Genomic_DNA"/>
</dbReference>
<dbReference type="NCBIfam" id="NF007039">
    <property type="entry name" value="PRK09496.3-2"/>
    <property type="match status" value="1"/>
</dbReference>
<sequence>MRVIVIGAGEVGQNVANTLSGAHHDVTVVDHDEARASRLQDQLDALVIAGNGASPRFLKQLNAGTADLLVAVTESDEANTIAALSAHMMGAGRTVARVRDDDYFGADESFAHDVLGIDFVIHPERTTAEDLAAAILLPGAVRAEYFGDGRIAVAECILSEASTLIGCPIGQRPINRPHYIVGYVRGGVPVKARSEDRLRVGDRVLVAAARQHIAAVVADLAGEAPRVRTVLIFGGGRVGFPLARRLEAEDGVEVTIMERDEKRARYIAERLPRTTVLHEEGVGKDELLLHGVDRAGAFVACAGDDRSNLLAALHAQQLGARLCMAVVARQEFVPLVAAMGIDVAYSPRLATAEAILRFVRGEQVRAMHLLFSGAELLELYVEPGSEADGADLISLRIPGGGQVAAVLHGERVVLPRDGATIAAHDRVLIFGPRGSSGGVERMFNA</sequence>
<dbReference type="NCBIfam" id="NF007031">
    <property type="entry name" value="PRK09496.1-2"/>
    <property type="match status" value="1"/>
</dbReference>
<dbReference type="InterPro" id="IPR050721">
    <property type="entry name" value="Trk_Ktr_HKT_K-transport"/>
</dbReference>
<dbReference type="InterPro" id="IPR006036">
    <property type="entry name" value="K_uptake_TrkA"/>
</dbReference>
<dbReference type="InterPro" id="IPR003148">
    <property type="entry name" value="RCK_N"/>
</dbReference>
<dbReference type="InterPro" id="IPR036721">
    <property type="entry name" value="RCK_C_sf"/>
</dbReference>
<dbReference type="PANTHER" id="PTHR43833">
    <property type="entry name" value="POTASSIUM CHANNEL PROTEIN 2-RELATED-RELATED"/>
    <property type="match status" value="1"/>
</dbReference>
<keyword evidence="6" id="KW-0406">Ion transport</keyword>
<keyword evidence="4" id="KW-0630">Potassium</keyword>
<reference evidence="9" key="1">
    <citation type="submission" date="2020-02" db="EMBL/GenBank/DDBJ databases">
        <authorList>
            <person name="Meier V. D."/>
        </authorList>
    </citation>
    <scope>NUCLEOTIDE SEQUENCE</scope>
    <source>
        <strain evidence="9">AVDCRST_MAG38</strain>
    </source>
</reference>
<evidence type="ECO:0000256" key="6">
    <source>
        <dbReference type="ARBA" id="ARBA00023065"/>
    </source>
</evidence>
<evidence type="ECO:0000259" key="8">
    <source>
        <dbReference type="PROSITE" id="PS51202"/>
    </source>
</evidence>
<dbReference type="PROSITE" id="PS51202">
    <property type="entry name" value="RCK_C"/>
    <property type="match status" value="2"/>
</dbReference>
<accession>A0A6J4RAV7</accession>
<feature type="domain" description="RCK C-terminal" evidence="8">
    <location>
        <begin position="141"/>
        <end position="222"/>
    </location>
</feature>
<dbReference type="InterPro" id="IPR036291">
    <property type="entry name" value="NAD(P)-bd_dom_sf"/>
</dbReference>
<keyword evidence="3" id="KW-0633">Potassium transport</keyword>
<keyword evidence="2" id="KW-0813">Transport</keyword>
<dbReference type="GO" id="GO:0015079">
    <property type="term" value="F:potassium ion transmembrane transporter activity"/>
    <property type="evidence" value="ECO:0007669"/>
    <property type="project" value="InterPro"/>
</dbReference>
<dbReference type="Gene3D" id="3.40.50.720">
    <property type="entry name" value="NAD(P)-binding Rossmann-like Domain"/>
    <property type="match status" value="2"/>
</dbReference>
<dbReference type="Pfam" id="PF02254">
    <property type="entry name" value="TrkA_N"/>
    <property type="match status" value="2"/>
</dbReference>
<dbReference type="AlphaFoldDB" id="A0A6J4RAV7"/>
<name>A0A6J4RAV7_9ACTN</name>